<dbReference type="PROSITE" id="PS50206">
    <property type="entry name" value="RHODANESE_3"/>
    <property type="match status" value="1"/>
</dbReference>
<gene>
    <name evidence="2" type="ORF">PL2TA16_02551</name>
</gene>
<dbReference type="Pfam" id="PF00581">
    <property type="entry name" value="Rhodanese"/>
    <property type="match status" value="1"/>
</dbReference>
<dbReference type="PATRIC" id="fig|1353533.3.peg.1600"/>
<dbReference type="PANTHER" id="PTHR43031">
    <property type="entry name" value="FAD-DEPENDENT OXIDOREDUCTASE"/>
    <property type="match status" value="1"/>
</dbReference>
<evidence type="ECO:0000259" key="1">
    <source>
        <dbReference type="PROSITE" id="PS50206"/>
    </source>
</evidence>
<comment type="caution">
    <text evidence="2">The sequence shown here is derived from an EMBL/GenBank/DDBJ whole genome shotgun (WGS) entry which is preliminary data.</text>
</comment>
<evidence type="ECO:0000313" key="3">
    <source>
        <dbReference type="Proteomes" id="UP000017820"/>
    </source>
</evidence>
<dbReference type="InterPro" id="IPR036873">
    <property type="entry name" value="Rhodanese-like_dom_sf"/>
</dbReference>
<dbReference type="EMBL" id="AUSV01000023">
    <property type="protein sequence ID" value="ESP94027.1"/>
    <property type="molecule type" value="Genomic_DNA"/>
</dbReference>
<dbReference type="Proteomes" id="UP000017820">
    <property type="component" value="Unassembled WGS sequence"/>
</dbReference>
<proteinExistence type="predicted"/>
<protein>
    <submittedName>
        <fullName evidence="2">Rhodanese-related sulfurtransferase</fullName>
    </submittedName>
</protein>
<dbReference type="InterPro" id="IPR001763">
    <property type="entry name" value="Rhodanese-like_dom"/>
</dbReference>
<dbReference type="AlphaFoldDB" id="V4JGC8"/>
<dbReference type="Gene3D" id="3.40.250.10">
    <property type="entry name" value="Rhodanese-like domain"/>
    <property type="match status" value="1"/>
</dbReference>
<feature type="domain" description="Rhodanese" evidence="1">
    <location>
        <begin position="46"/>
        <end position="135"/>
    </location>
</feature>
<dbReference type="InterPro" id="IPR050229">
    <property type="entry name" value="GlpE_sulfurtransferase"/>
</dbReference>
<name>V4JGC8_PSEL2</name>
<keyword evidence="2" id="KW-0808">Transferase</keyword>
<evidence type="ECO:0000313" key="2">
    <source>
        <dbReference type="EMBL" id="ESP94027.1"/>
    </source>
</evidence>
<dbReference type="PANTHER" id="PTHR43031:SF1">
    <property type="entry name" value="PYRIDINE NUCLEOTIDE-DISULPHIDE OXIDOREDUCTASE"/>
    <property type="match status" value="1"/>
</dbReference>
<accession>V4JGC8</accession>
<dbReference type="SUPFAM" id="SSF52821">
    <property type="entry name" value="Rhodanese/Cell cycle control phosphatase"/>
    <property type="match status" value="1"/>
</dbReference>
<reference evidence="2 3" key="1">
    <citation type="submission" date="2013-07" db="EMBL/GenBank/DDBJ databases">
        <title>Draft genome sequence of Pseudoalteromonas luteoviolacea 2ta16.</title>
        <authorList>
            <person name="Allen E.E."/>
            <person name="Azam F."/>
            <person name="Podell S."/>
        </authorList>
    </citation>
    <scope>NUCLEOTIDE SEQUENCE [LARGE SCALE GENOMIC DNA]</scope>
    <source>
        <strain evidence="2 3">2ta16</strain>
    </source>
</reference>
<organism evidence="2 3">
    <name type="scientific">Pseudoalteromonas luteoviolacea (strain 2ta16)</name>
    <dbReference type="NCBI Taxonomy" id="1353533"/>
    <lineage>
        <taxon>Bacteria</taxon>
        <taxon>Pseudomonadati</taxon>
        <taxon>Pseudomonadota</taxon>
        <taxon>Gammaproteobacteria</taxon>
        <taxon>Alteromonadales</taxon>
        <taxon>Pseudoalteromonadaceae</taxon>
        <taxon>Pseudoalteromonas</taxon>
    </lineage>
</organism>
<dbReference type="SMART" id="SM00450">
    <property type="entry name" value="RHOD"/>
    <property type="match status" value="1"/>
</dbReference>
<dbReference type="GO" id="GO:0016740">
    <property type="term" value="F:transferase activity"/>
    <property type="evidence" value="ECO:0007669"/>
    <property type="project" value="UniProtKB-KW"/>
</dbReference>
<sequence length="135" mass="15239">MLHVRRFKSSLNLYKLMIVILILFSPLSFSDTKLVSAKDLLINQMSAKPHTIIDVRTPEEFASGHLKGALNIPYDQIAAQSFLLAKLKSETLVVYCRSGRRANIFERALLEQGFKLLHLEGDMLGWQSQGLPVVK</sequence>
<dbReference type="CDD" id="cd00158">
    <property type="entry name" value="RHOD"/>
    <property type="match status" value="1"/>
</dbReference>
<dbReference type="RefSeq" id="WP_023398534.1">
    <property type="nucleotide sequence ID" value="NZ_AUSV01000023.1"/>
</dbReference>